<evidence type="ECO:0000313" key="1">
    <source>
        <dbReference type="EMBL" id="MCF0060559.1"/>
    </source>
</evidence>
<comment type="caution">
    <text evidence="1">The sequence shown here is derived from an EMBL/GenBank/DDBJ whole genome shotgun (WGS) entry which is preliminary data.</text>
</comment>
<name>A0A9X1PI82_9BACT</name>
<evidence type="ECO:0000313" key="2">
    <source>
        <dbReference type="Proteomes" id="UP001139000"/>
    </source>
</evidence>
<protein>
    <submittedName>
        <fullName evidence="1">Uncharacterized protein</fullName>
    </submittedName>
</protein>
<keyword evidence="2" id="KW-1185">Reference proteome</keyword>
<reference evidence="1" key="1">
    <citation type="submission" date="2021-12" db="EMBL/GenBank/DDBJ databases">
        <title>Novel species in genus Dyadobacter.</title>
        <authorList>
            <person name="Ma C."/>
        </authorList>
    </citation>
    <scope>NUCLEOTIDE SEQUENCE</scope>
    <source>
        <strain evidence="1">LJ419</strain>
    </source>
</reference>
<sequence>MEIPTAIYNKQLRNGLNTKNFIQAFTEYTQEDYGWDGVSDSTQDLYSLIEGKGALIDRRTYDEYKDVEASVKTAISFLETEQTWSFFAFRGSTAKSPKWLLIDGTSKSYTDFSEISEKLKQYLSTGKVVQRRWNEVNTKEAMRQVMYRLRKQEKELLPWKKKRALERAEKILNYYATNIFKSEADNQNAEKILALFHPEYDDENYADLDQFADLWLSILLPELDKLKAEMQRKRKVYTLRDLDHKNVSLTSDHLSWLLENSQYANTLDEMVAACIIGISDKTMLNRGKNHNKERE</sequence>
<accession>A0A9X1PI82</accession>
<dbReference type="RefSeq" id="WP_234653394.1">
    <property type="nucleotide sequence ID" value="NZ_CP094997.1"/>
</dbReference>
<dbReference type="EMBL" id="JAJTTC010000001">
    <property type="protein sequence ID" value="MCF0060559.1"/>
    <property type="molecule type" value="Genomic_DNA"/>
</dbReference>
<dbReference type="AlphaFoldDB" id="A0A9X1PI82"/>
<gene>
    <name evidence="1" type="ORF">LXM26_03585</name>
</gene>
<proteinExistence type="predicted"/>
<dbReference type="Proteomes" id="UP001139000">
    <property type="component" value="Unassembled WGS sequence"/>
</dbReference>
<organism evidence="1 2">
    <name type="scientific">Dyadobacter chenwenxiniae</name>
    <dbReference type="NCBI Taxonomy" id="2906456"/>
    <lineage>
        <taxon>Bacteria</taxon>
        <taxon>Pseudomonadati</taxon>
        <taxon>Bacteroidota</taxon>
        <taxon>Cytophagia</taxon>
        <taxon>Cytophagales</taxon>
        <taxon>Spirosomataceae</taxon>
        <taxon>Dyadobacter</taxon>
    </lineage>
</organism>